<name>A0A178LTZ1_9CHLR</name>
<reference evidence="2 3" key="1">
    <citation type="submission" date="2016-04" db="EMBL/GenBank/DDBJ databases">
        <title>Chloroflexus islandicus sp. nov., a thermophilic filamentous anoxygenic phototrophic bacterium from geyser Strokkur (Iceland).</title>
        <authorList>
            <person name="Gaisin V.A."/>
            <person name="Kalashnikov A.M."/>
            <person name="Sukhacheva M.V."/>
            <person name="Grouzdev D.S."/>
            <person name="Ivanov T.M."/>
            <person name="Kuznetsov B."/>
            <person name="Gorlenko V.M."/>
        </authorList>
    </citation>
    <scope>NUCLEOTIDE SEQUENCE [LARGE SCALE GENOMIC DNA]</scope>
    <source>
        <strain evidence="3">isl-2</strain>
    </source>
</reference>
<dbReference type="EMBL" id="LWQS01000114">
    <property type="protein sequence ID" value="OAN37080.1"/>
    <property type="molecule type" value="Genomic_DNA"/>
</dbReference>
<gene>
    <name evidence="2" type="ORF">A6A03_05400</name>
</gene>
<dbReference type="GO" id="GO:0016020">
    <property type="term" value="C:membrane"/>
    <property type="evidence" value="ECO:0007669"/>
    <property type="project" value="TreeGrafter"/>
</dbReference>
<dbReference type="Pfam" id="PF00561">
    <property type="entry name" value="Abhydrolase_1"/>
    <property type="match status" value="1"/>
</dbReference>
<dbReference type="PRINTS" id="PR00111">
    <property type="entry name" value="ABHYDROLASE"/>
</dbReference>
<keyword evidence="3" id="KW-1185">Reference proteome</keyword>
<dbReference type="SUPFAM" id="SSF53474">
    <property type="entry name" value="alpha/beta-Hydrolases"/>
    <property type="match status" value="1"/>
</dbReference>
<dbReference type="Proteomes" id="UP000078287">
    <property type="component" value="Unassembled WGS sequence"/>
</dbReference>
<dbReference type="InterPro" id="IPR000073">
    <property type="entry name" value="AB_hydrolase_1"/>
</dbReference>
<dbReference type="RefSeq" id="WP_066791394.1">
    <property type="nucleotide sequence ID" value="NZ_LWQS01000114.1"/>
</dbReference>
<dbReference type="OrthoDB" id="149912at2"/>
<evidence type="ECO:0000313" key="2">
    <source>
        <dbReference type="EMBL" id="OAN37080.1"/>
    </source>
</evidence>
<dbReference type="GO" id="GO:0047372">
    <property type="term" value="F:monoacylglycerol lipase activity"/>
    <property type="evidence" value="ECO:0007669"/>
    <property type="project" value="TreeGrafter"/>
</dbReference>
<dbReference type="GO" id="GO:0046464">
    <property type="term" value="P:acylglycerol catabolic process"/>
    <property type="evidence" value="ECO:0007669"/>
    <property type="project" value="TreeGrafter"/>
</dbReference>
<dbReference type="STRING" id="1707952.A6A03_05400"/>
<protein>
    <submittedName>
        <fullName evidence="2">Alpha/beta hydrolase</fullName>
    </submittedName>
</protein>
<feature type="domain" description="AB hydrolase-1" evidence="1">
    <location>
        <begin position="34"/>
        <end position="148"/>
    </location>
</feature>
<dbReference type="PANTHER" id="PTHR43798:SF33">
    <property type="entry name" value="HYDROLASE, PUTATIVE (AFU_ORTHOLOGUE AFUA_2G14860)-RELATED"/>
    <property type="match status" value="1"/>
</dbReference>
<organism evidence="2 3">
    <name type="scientific">Chloroflexus islandicus</name>
    <dbReference type="NCBI Taxonomy" id="1707952"/>
    <lineage>
        <taxon>Bacteria</taxon>
        <taxon>Bacillati</taxon>
        <taxon>Chloroflexota</taxon>
        <taxon>Chloroflexia</taxon>
        <taxon>Chloroflexales</taxon>
        <taxon>Chloroflexineae</taxon>
        <taxon>Chloroflexaceae</taxon>
        <taxon>Chloroflexus</taxon>
    </lineage>
</organism>
<evidence type="ECO:0000259" key="1">
    <source>
        <dbReference type="Pfam" id="PF00561"/>
    </source>
</evidence>
<evidence type="ECO:0000313" key="3">
    <source>
        <dbReference type="Proteomes" id="UP000078287"/>
    </source>
</evidence>
<dbReference type="PANTHER" id="PTHR43798">
    <property type="entry name" value="MONOACYLGLYCEROL LIPASE"/>
    <property type="match status" value="1"/>
</dbReference>
<dbReference type="Gene3D" id="3.40.50.1820">
    <property type="entry name" value="alpha/beta hydrolase"/>
    <property type="match status" value="1"/>
</dbReference>
<keyword evidence="2" id="KW-0378">Hydrolase</keyword>
<comment type="caution">
    <text evidence="2">The sequence shown here is derived from an EMBL/GenBank/DDBJ whole genome shotgun (WGS) entry which is preliminary data.</text>
</comment>
<sequence length="276" mass="29876">MTEPCHINAQRHFVHLGHGRVSVLEWPNAGPTALLCHGITSSAVTLWRLGADLAAEGWRVIAIDMPGHGQSDLSPAYDIDTVANIVGDLIQTLGLSDIALIGHSWGGATTLALLSGDHPARATVRRAVLVDPLIRQEAAVAPSWLPQFSRGVGEPPEVTLPMLRETNPDWHPCDYYWKAQALVECRYEQVAGLFLMPEDWTLAPRIGRVRAPLLILLAEPEYTIVPPEVQAELQAAAPPGLVQMQLIPGTNHNMLRGPGYGPTYAAIRAFLAAPSL</sequence>
<dbReference type="InterPro" id="IPR029058">
    <property type="entry name" value="AB_hydrolase_fold"/>
</dbReference>
<accession>A0A178LTZ1</accession>
<dbReference type="AlphaFoldDB" id="A0A178LTZ1"/>
<proteinExistence type="predicted"/>
<dbReference type="InterPro" id="IPR050266">
    <property type="entry name" value="AB_hydrolase_sf"/>
</dbReference>